<evidence type="ECO:0000313" key="3">
    <source>
        <dbReference type="Proteomes" id="UP000217211"/>
    </source>
</evidence>
<keyword evidence="2" id="KW-0614">Plasmid</keyword>
<feature type="region of interest" description="Disordered" evidence="1">
    <location>
        <begin position="24"/>
        <end position="45"/>
    </location>
</feature>
<dbReference type="KEGG" id="esj:SJ05684_b44060"/>
<proteinExistence type="predicted"/>
<sequence>MAKDRSVLRANALEKVRLEHQAEIDRRNNEAERDRSDQEKALQASRQQRAVNILADGLGRLATGDISTDINEPFGAELDRLGNGCRRPLAT</sequence>
<organism evidence="2 3">
    <name type="scientific">Sinorhizobium sojae CCBAU 05684</name>
    <dbReference type="NCBI Taxonomy" id="716928"/>
    <lineage>
        <taxon>Bacteria</taxon>
        <taxon>Pseudomonadati</taxon>
        <taxon>Pseudomonadota</taxon>
        <taxon>Alphaproteobacteria</taxon>
        <taxon>Hyphomicrobiales</taxon>
        <taxon>Rhizobiaceae</taxon>
        <taxon>Sinorhizobium/Ensifer group</taxon>
        <taxon>Sinorhizobium</taxon>
    </lineage>
</organism>
<keyword evidence="3" id="KW-1185">Reference proteome</keyword>
<gene>
    <name evidence="2" type="ORF">SJ05684_b44060</name>
</gene>
<dbReference type="STRING" id="716928.GCA_000261485_02380"/>
<dbReference type="EMBL" id="CP023068">
    <property type="protein sequence ID" value="ASY65388.1"/>
    <property type="molecule type" value="Genomic_DNA"/>
</dbReference>
<dbReference type="RefSeq" id="WP_050979997.1">
    <property type="nucleotide sequence ID" value="NZ_AJQT01000043.1"/>
</dbReference>
<dbReference type="Proteomes" id="UP000217211">
    <property type="component" value="Plasmid pSJ05684b"/>
</dbReference>
<name>A0A249PHJ4_9HYPH</name>
<feature type="compositionally biased region" description="Basic and acidic residues" evidence="1">
    <location>
        <begin position="24"/>
        <end position="40"/>
    </location>
</feature>
<protein>
    <submittedName>
        <fullName evidence="2">Methyl-accepting chemotaxis protein</fullName>
    </submittedName>
</protein>
<reference evidence="2 3" key="1">
    <citation type="submission" date="2017-08" db="EMBL/GenBank/DDBJ databases">
        <title>Multipartite genome sequences of Sinorhizobium species nodulating soybeans.</title>
        <authorList>
            <person name="Tian C.F."/>
        </authorList>
    </citation>
    <scope>NUCLEOTIDE SEQUENCE [LARGE SCALE GENOMIC DNA]</scope>
    <source>
        <strain evidence="2 3">CCBAU 05684</strain>
        <plasmid evidence="3">psj05684b</plasmid>
    </source>
</reference>
<dbReference type="eggNOG" id="COG0840">
    <property type="taxonomic scope" value="Bacteria"/>
</dbReference>
<dbReference type="AlphaFoldDB" id="A0A249PHJ4"/>
<geneLocation type="plasmid" evidence="3">
    <name>psj05684b</name>
</geneLocation>
<evidence type="ECO:0000256" key="1">
    <source>
        <dbReference type="SAM" id="MobiDB-lite"/>
    </source>
</evidence>
<evidence type="ECO:0000313" key="2">
    <source>
        <dbReference type="EMBL" id="ASY65388.1"/>
    </source>
</evidence>
<accession>A0A249PHJ4</accession>